<dbReference type="PRINTS" id="PR00469">
    <property type="entry name" value="PNDRDTASEII"/>
</dbReference>
<accession>A0A150N777</accession>
<organism evidence="2 3">
    <name type="scientific">Parageobacillus toebii</name>
    <dbReference type="NCBI Taxonomy" id="153151"/>
    <lineage>
        <taxon>Bacteria</taxon>
        <taxon>Bacillati</taxon>
        <taxon>Bacillota</taxon>
        <taxon>Bacilli</taxon>
        <taxon>Bacillales</taxon>
        <taxon>Anoxybacillaceae</taxon>
        <taxon>Parageobacillus</taxon>
    </lineage>
</organism>
<gene>
    <name evidence="2" type="ORF">B4110_3620</name>
</gene>
<dbReference type="SUPFAM" id="SSF51971">
    <property type="entry name" value="Nucleotide-binding domain"/>
    <property type="match status" value="1"/>
</dbReference>
<evidence type="ECO:0000313" key="3">
    <source>
        <dbReference type="Proteomes" id="UP000075324"/>
    </source>
</evidence>
<keyword evidence="2" id="KW-0560">Oxidoreductase</keyword>
<dbReference type="InterPro" id="IPR023753">
    <property type="entry name" value="FAD/NAD-binding_dom"/>
</dbReference>
<reference evidence="2 3" key="1">
    <citation type="submission" date="2016-01" db="EMBL/GenBank/DDBJ databases">
        <title>Draft Genome Sequences of Seven Thermophilic Sporeformers Isolated from Foods.</title>
        <authorList>
            <person name="Berendsen E.M."/>
            <person name="Wells-Bennik M.H."/>
            <person name="Krawcyk A.O."/>
            <person name="De Jong A."/>
            <person name="Holsappel S."/>
            <person name="Eijlander R.T."/>
            <person name="Kuipers O.P."/>
        </authorList>
    </citation>
    <scope>NUCLEOTIDE SEQUENCE [LARGE SCALE GENOMIC DNA]</scope>
    <source>
        <strain evidence="2 3">B4110</strain>
    </source>
</reference>
<dbReference type="EC" id="1.8.1.9" evidence="2"/>
<evidence type="ECO:0000313" key="2">
    <source>
        <dbReference type="EMBL" id="KYD32549.1"/>
    </source>
</evidence>
<comment type="caution">
    <text evidence="2">The sequence shown here is derived from an EMBL/GenBank/DDBJ whole genome shotgun (WGS) entry which is preliminary data.</text>
</comment>
<dbReference type="Proteomes" id="UP000075324">
    <property type="component" value="Unassembled WGS sequence"/>
</dbReference>
<dbReference type="PATRIC" id="fig|153151.4.peg.308"/>
<protein>
    <submittedName>
        <fullName evidence="2">Thioredoxin reductase</fullName>
        <ecNumber evidence="2">1.8.1.9</ecNumber>
    </submittedName>
</protein>
<sequence>MRKVMILGTGPAGLTAAIYLARANMNPLVIEGLQPGGS</sequence>
<name>A0A150N777_9BACL</name>
<dbReference type="AlphaFoldDB" id="A0A150N777"/>
<proteinExistence type="predicted"/>
<dbReference type="EMBL" id="LQYW01000011">
    <property type="protein sequence ID" value="KYD32549.1"/>
    <property type="molecule type" value="Genomic_DNA"/>
</dbReference>
<dbReference type="Pfam" id="PF07992">
    <property type="entry name" value="Pyr_redox_2"/>
    <property type="match status" value="1"/>
</dbReference>
<dbReference type="GO" id="GO:0004791">
    <property type="term" value="F:thioredoxin-disulfide reductase (NADPH) activity"/>
    <property type="evidence" value="ECO:0007669"/>
    <property type="project" value="UniProtKB-EC"/>
</dbReference>
<feature type="domain" description="FAD/NAD(P)-binding" evidence="1">
    <location>
        <begin position="3"/>
        <end position="31"/>
    </location>
</feature>
<dbReference type="Gene3D" id="3.50.50.60">
    <property type="entry name" value="FAD/NAD(P)-binding domain"/>
    <property type="match status" value="1"/>
</dbReference>
<evidence type="ECO:0000259" key="1">
    <source>
        <dbReference type="Pfam" id="PF07992"/>
    </source>
</evidence>
<dbReference type="InterPro" id="IPR036188">
    <property type="entry name" value="FAD/NAD-bd_sf"/>
</dbReference>